<dbReference type="InterPro" id="IPR038980">
    <property type="entry name" value="ATM_plant"/>
</dbReference>
<gene>
    <name evidence="1" type="ORF">DCAF_LOCUS6656</name>
</gene>
<accession>A0AAV1R7B6</accession>
<comment type="caution">
    <text evidence="1">The sequence shown here is derived from an EMBL/GenBank/DDBJ whole genome shotgun (WGS) entry which is preliminary data.</text>
</comment>
<dbReference type="Pfam" id="PF25360">
    <property type="entry name" value="TPR_ATM"/>
    <property type="match status" value="2"/>
</dbReference>
<dbReference type="GO" id="GO:0006974">
    <property type="term" value="P:DNA damage response"/>
    <property type="evidence" value="ECO:0007669"/>
    <property type="project" value="InterPro"/>
</dbReference>
<dbReference type="AlphaFoldDB" id="A0AAV1R7B6"/>
<dbReference type="GO" id="GO:0004674">
    <property type="term" value="F:protein serine/threonine kinase activity"/>
    <property type="evidence" value="ECO:0007669"/>
    <property type="project" value="InterPro"/>
</dbReference>
<evidence type="ECO:0000313" key="2">
    <source>
        <dbReference type="Proteomes" id="UP001314170"/>
    </source>
</evidence>
<dbReference type="PANTHER" id="PTHR37079:SF4">
    <property type="entry name" value="SERINE_THREONINE-PROTEIN KINASE ATM"/>
    <property type="match status" value="1"/>
</dbReference>
<proteinExistence type="predicted"/>
<dbReference type="PANTHER" id="PTHR37079">
    <property type="entry name" value="SERINE/THREONINE-PROTEIN KINASE ATM"/>
    <property type="match status" value="1"/>
</dbReference>
<dbReference type="EMBL" id="CAWUPB010000905">
    <property type="protein sequence ID" value="CAK7328912.1"/>
    <property type="molecule type" value="Genomic_DNA"/>
</dbReference>
<sequence length="434" mass="49368">MIERLFLLLQDPDYRVRFSLAQRIGVLFQTWDGHGELFQDICSNFGVAMVIPLKGKVVTAKEVLASGPQPTPKMETIIQLQIDYAPFASLLEKVNHKIRQLFVPDAEPSYFMQYCCHWLLPALVLNEDSSNLNWVARRSGWERGAMVLQSSILCLAELSESERDNLIKKHMVRSFYLEYKALSLVSIVSHVLSLASCALDPAIPFFSRETVSHAIRTVVDGFLAMEDYPTNVAVLDKINIFRPDRVFMFLVEMHYKIEAAVHHRHRCHRLASIEVLVDIIGPRAAVSSTSNYLFNLVGQFIGCDALQDQCCRVVSALLNTFKCNPSKDIASVLGEQLQFLVSKLVACCIPSETSGEISGTRAYEVLSLLRQLTVGSDPSLHDYVRELEPFPEIDIFDDIREFHQQLCQTYSLRVHLLKFVKRSFYLPPRLLLQR</sequence>
<organism evidence="1 2">
    <name type="scientific">Dovyalis caffra</name>
    <dbReference type="NCBI Taxonomy" id="77055"/>
    <lineage>
        <taxon>Eukaryota</taxon>
        <taxon>Viridiplantae</taxon>
        <taxon>Streptophyta</taxon>
        <taxon>Embryophyta</taxon>
        <taxon>Tracheophyta</taxon>
        <taxon>Spermatophyta</taxon>
        <taxon>Magnoliopsida</taxon>
        <taxon>eudicotyledons</taxon>
        <taxon>Gunneridae</taxon>
        <taxon>Pentapetalae</taxon>
        <taxon>rosids</taxon>
        <taxon>fabids</taxon>
        <taxon>Malpighiales</taxon>
        <taxon>Salicaceae</taxon>
        <taxon>Flacourtieae</taxon>
        <taxon>Dovyalis</taxon>
    </lineage>
</organism>
<evidence type="ECO:0000313" key="1">
    <source>
        <dbReference type="EMBL" id="CAK7328912.1"/>
    </source>
</evidence>
<dbReference type="InterPro" id="IPR057445">
    <property type="entry name" value="ATM_TPR"/>
</dbReference>
<keyword evidence="2" id="KW-1185">Reference proteome</keyword>
<protein>
    <submittedName>
        <fullName evidence="1">Uncharacterized protein</fullName>
    </submittedName>
</protein>
<name>A0AAV1R7B6_9ROSI</name>
<dbReference type="Proteomes" id="UP001314170">
    <property type="component" value="Unassembled WGS sequence"/>
</dbReference>
<reference evidence="1 2" key="1">
    <citation type="submission" date="2024-01" db="EMBL/GenBank/DDBJ databases">
        <authorList>
            <person name="Waweru B."/>
        </authorList>
    </citation>
    <scope>NUCLEOTIDE SEQUENCE [LARGE SCALE GENOMIC DNA]</scope>
</reference>